<comment type="caution">
    <text evidence="4">The sequence shown here is derived from an EMBL/GenBank/DDBJ whole genome shotgun (WGS) entry which is preliminary data.</text>
</comment>
<proteinExistence type="predicted"/>
<evidence type="ECO:0000256" key="2">
    <source>
        <dbReference type="SAM" id="MobiDB-lite"/>
    </source>
</evidence>
<dbReference type="Proteomes" id="UP000738349">
    <property type="component" value="Unassembled WGS sequence"/>
</dbReference>
<dbReference type="GO" id="GO:0008270">
    <property type="term" value="F:zinc ion binding"/>
    <property type="evidence" value="ECO:0007669"/>
    <property type="project" value="InterPro"/>
</dbReference>
<dbReference type="GO" id="GO:0001228">
    <property type="term" value="F:DNA-binding transcription activator activity, RNA polymerase II-specific"/>
    <property type="evidence" value="ECO:0007669"/>
    <property type="project" value="TreeGrafter"/>
</dbReference>
<dbReference type="InterPro" id="IPR053157">
    <property type="entry name" value="Sterol_Uptake_Regulator"/>
</dbReference>
<sequence length="446" mass="49827">MPAVGDSQSDRPLAPKRNMPRLGYKKSRRGCLRCKQRRVKCDENRPCSACTRHGLECTYVESPSNPDRSARSVSLTPSDSASAIMPPQDMIHPVTSPLDPAQQHNLGLRNSDVSSAAEPTSPDLSWNGTSDPLPFFDKFVTGPGSTDQSPWLTDLELMHHYTSSTFTTLPRAAELQQIWQIEIPRLAMLHAFLLHQVLAVSAHHQSQLHPERYSHYSICASLHQNESIAGLRTALSQINEETCHEVFIASSLLSICAFAAFSSYGGVSERPHIDDLVDVFQLVRGMSKILDQYDDALHQGDLRGMFVQSGNCTPAPLLTAVNERLQQLKMPSTTHAPTAAILDKSISDVITWTENAMRLTASSELRLCVSFPICLTEEFMDLFRQHHPGALTLVAHYCLVLHYTGLDHWYLRGWGRSIIDHIAATIDPSWRHALEWPLMRMDNGFL</sequence>
<organism evidence="4 5">
    <name type="scientific">Dactylonectria macrodidyma</name>
    <dbReference type="NCBI Taxonomy" id="307937"/>
    <lineage>
        <taxon>Eukaryota</taxon>
        <taxon>Fungi</taxon>
        <taxon>Dikarya</taxon>
        <taxon>Ascomycota</taxon>
        <taxon>Pezizomycotina</taxon>
        <taxon>Sordariomycetes</taxon>
        <taxon>Hypocreomycetidae</taxon>
        <taxon>Hypocreales</taxon>
        <taxon>Nectriaceae</taxon>
        <taxon>Dactylonectria</taxon>
    </lineage>
</organism>
<dbReference type="PANTHER" id="PTHR47784">
    <property type="entry name" value="STEROL UPTAKE CONTROL PROTEIN 2"/>
    <property type="match status" value="1"/>
</dbReference>
<dbReference type="PANTHER" id="PTHR47784:SF5">
    <property type="entry name" value="STEROL UPTAKE CONTROL PROTEIN 2"/>
    <property type="match status" value="1"/>
</dbReference>
<feature type="region of interest" description="Disordered" evidence="2">
    <location>
        <begin position="59"/>
        <end position="106"/>
    </location>
</feature>
<dbReference type="CDD" id="cd00067">
    <property type="entry name" value="GAL4"/>
    <property type="match status" value="1"/>
</dbReference>
<feature type="compositionally biased region" description="Polar residues" evidence="2">
    <location>
        <begin position="61"/>
        <end position="81"/>
    </location>
</feature>
<reference evidence="4" key="1">
    <citation type="journal article" date="2021" name="Nat. Commun.">
        <title>Genetic determinants of endophytism in the Arabidopsis root mycobiome.</title>
        <authorList>
            <person name="Mesny F."/>
            <person name="Miyauchi S."/>
            <person name="Thiergart T."/>
            <person name="Pickel B."/>
            <person name="Atanasova L."/>
            <person name="Karlsson M."/>
            <person name="Huettel B."/>
            <person name="Barry K.W."/>
            <person name="Haridas S."/>
            <person name="Chen C."/>
            <person name="Bauer D."/>
            <person name="Andreopoulos W."/>
            <person name="Pangilinan J."/>
            <person name="LaButti K."/>
            <person name="Riley R."/>
            <person name="Lipzen A."/>
            <person name="Clum A."/>
            <person name="Drula E."/>
            <person name="Henrissat B."/>
            <person name="Kohler A."/>
            <person name="Grigoriev I.V."/>
            <person name="Martin F.M."/>
            <person name="Hacquard S."/>
        </authorList>
    </citation>
    <scope>NUCLEOTIDE SEQUENCE</scope>
    <source>
        <strain evidence="4">MPI-CAGE-AT-0147</strain>
    </source>
</reference>
<evidence type="ECO:0000256" key="1">
    <source>
        <dbReference type="ARBA" id="ARBA00023242"/>
    </source>
</evidence>
<dbReference type="InterPro" id="IPR001138">
    <property type="entry name" value="Zn2Cys6_DnaBD"/>
</dbReference>
<feature type="domain" description="Zn(2)-C6 fungal-type" evidence="3">
    <location>
        <begin position="30"/>
        <end position="59"/>
    </location>
</feature>
<gene>
    <name evidence="4" type="ORF">EDB81DRAFT_801975</name>
</gene>
<dbReference type="Pfam" id="PF00172">
    <property type="entry name" value="Zn_clus"/>
    <property type="match status" value="1"/>
</dbReference>
<dbReference type="SMART" id="SM00066">
    <property type="entry name" value="GAL4"/>
    <property type="match status" value="1"/>
</dbReference>
<protein>
    <recommendedName>
        <fullName evidence="3">Zn(2)-C6 fungal-type domain-containing protein</fullName>
    </recommendedName>
</protein>
<dbReference type="InterPro" id="IPR036864">
    <property type="entry name" value="Zn2-C6_fun-type_DNA-bd_sf"/>
</dbReference>
<evidence type="ECO:0000259" key="3">
    <source>
        <dbReference type="PROSITE" id="PS50048"/>
    </source>
</evidence>
<dbReference type="OrthoDB" id="3546279at2759"/>
<dbReference type="PROSITE" id="PS50048">
    <property type="entry name" value="ZN2_CY6_FUNGAL_2"/>
    <property type="match status" value="1"/>
</dbReference>
<dbReference type="EMBL" id="JAGMUV010000013">
    <property type="protein sequence ID" value="KAH7136345.1"/>
    <property type="molecule type" value="Genomic_DNA"/>
</dbReference>
<feature type="region of interest" description="Disordered" evidence="2">
    <location>
        <begin position="1"/>
        <end position="27"/>
    </location>
</feature>
<dbReference type="InterPro" id="IPR021858">
    <property type="entry name" value="Fun_TF"/>
</dbReference>
<dbReference type="Pfam" id="PF11951">
    <property type="entry name" value="Fungal_trans_2"/>
    <property type="match status" value="1"/>
</dbReference>
<dbReference type="Gene3D" id="4.10.240.10">
    <property type="entry name" value="Zn(2)-C6 fungal-type DNA-binding domain"/>
    <property type="match status" value="1"/>
</dbReference>
<dbReference type="SUPFAM" id="SSF57701">
    <property type="entry name" value="Zn2/Cys6 DNA-binding domain"/>
    <property type="match status" value="1"/>
</dbReference>
<accession>A0A9P9EEE6</accession>
<evidence type="ECO:0000313" key="5">
    <source>
        <dbReference type="Proteomes" id="UP000738349"/>
    </source>
</evidence>
<dbReference type="AlphaFoldDB" id="A0A9P9EEE6"/>
<name>A0A9P9EEE6_9HYPO</name>
<dbReference type="PROSITE" id="PS00463">
    <property type="entry name" value="ZN2_CY6_FUNGAL_1"/>
    <property type="match status" value="1"/>
</dbReference>
<keyword evidence="1" id="KW-0539">Nucleus</keyword>
<keyword evidence="5" id="KW-1185">Reference proteome</keyword>
<evidence type="ECO:0000313" key="4">
    <source>
        <dbReference type="EMBL" id="KAH7136345.1"/>
    </source>
</evidence>